<reference evidence="1 2" key="1">
    <citation type="submission" date="2019-01" db="EMBL/GenBank/DDBJ databases">
        <title>Sequencing of cultivated peanut Arachis hypogaea provides insights into genome evolution and oil improvement.</title>
        <authorList>
            <person name="Chen X."/>
        </authorList>
    </citation>
    <scope>NUCLEOTIDE SEQUENCE [LARGE SCALE GENOMIC DNA]</scope>
    <source>
        <strain evidence="2">cv. Fuhuasheng</strain>
        <tissue evidence="1">Leaves</tissue>
    </source>
</reference>
<evidence type="ECO:0000313" key="2">
    <source>
        <dbReference type="Proteomes" id="UP000289738"/>
    </source>
</evidence>
<comment type="caution">
    <text evidence="1">The sequence shown here is derived from an EMBL/GenBank/DDBJ whole genome shotgun (WGS) entry which is preliminary data.</text>
</comment>
<accession>A0A444YMA4</accession>
<dbReference type="EMBL" id="SDMP01000016">
    <property type="protein sequence ID" value="RYR03051.1"/>
    <property type="molecule type" value="Genomic_DNA"/>
</dbReference>
<organism evidence="1 2">
    <name type="scientific">Arachis hypogaea</name>
    <name type="common">Peanut</name>
    <dbReference type="NCBI Taxonomy" id="3818"/>
    <lineage>
        <taxon>Eukaryota</taxon>
        <taxon>Viridiplantae</taxon>
        <taxon>Streptophyta</taxon>
        <taxon>Embryophyta</taxon>
        <taxon>Tracheophyta</taxon>
        <taxon>Spermatophyta</taxon>
        <taxon>Magnoliopsida</taxon>
        <taxon>eudicotyledons</taxon>
        <taxon>Gunneridae</taxon>
        <taxon>Pentapetalae</taxon>
        <taxon>rosids</taxon>
        <taxon>fabids</taxon>
        <taxon>Fabales</taxon>
        <taxon>Fabaceae</taxon>
        <taxon>Papilionoideae</taxon>
        <taxon>50 kb inversion clade</taxon>
        <taxon>dalbergioids sensu lato</taxon>
        <taxon>Dalbergieae</taxon>
        <taxon>Pterocarpus clade</taxon>
        <taxon>Arachis</taxon>
    </lineage>
</organism>
<dbReference type="Proteomes" id="UP000289738">
    <property type="component" value="Chromosome B06"/>
</dbReference>
<dbReference type="AlphaFoldDB" id="A0A444YMA4"/>
<evidence type="ECO:0000313" key="1">
    <source>
        <dbReference type="EMBL" id="RYR03051.1"/>
    </source>
</evidence>
<gene>
    <name evidence="1" type="ORF">Ahy_B06g081885</name>
</gene>
<keyword evidence="2" id="KW-1185">Reference proteome</keyword>
<sequence>MIQDSRCPVVLPSCGGCPRHFSNLTSKLYFHTNSSQLKKFTQWKKNTIINMNMNTIILNARHI</sequence>
<proteinExistence type="predicted"/>
<name>A0A444YMA4_ARAHY</name>
<protein>
    <submittedName>
        <fullName evidence="1">Uncharacterized protein</fullName>
    </submittedName>
</protein>